<reference evidence="1" key="1">
    <citation type="submission" date="2019-03" db="EMBL/GenBank/DDBJ databases">
        <title>Lake Tanganyika Metagenome-Assembled Genomes (MAGs).</title>
        <authorList>
            <person name="Tran P."/>
        </authorList>
    </citation>
    <scope>NUCLEOTIDE SEQUENCE</scope>
    <source>
        <strain evidence="1">K_DeepCast_65m_m2_066</strain>
    </source>
</reference>
<proteinExistence type="predicted"/>
<evidence type="ECO:0000313" key="2">
    <source>
        <dbReference type="Proteomes" id="UP000712673"/>
    </source>
</evidence>
<sequence length="83" mass="9150">MCDDKLIECYIEANACYPTQDEARLKKYGVAVWAVIAHLHAIGGNVALVAQDYALPKEAVEAAIAYYHKHKHLIDARIVANVA</sequence>
<dbReference type="EMBL" id="VGLS01000135">
    <property type="protein sequence ID" value="MBM3223388.1"/>
    <property type="molecule type" value="Genomic_DNA"/>
</dbReference>
<organism evidence="1 2">
    <name type="scientific">Tectimicrobiota bacterium</name>
    <dbReference type="NCBI Taxonomy" id="2528274"/>
    <lineage>
        <taxon>Bacteria</taxon>
        <taxon>Pseudomonadati</taxon>
        <taxon>Nitrospinota/Tectimicrobiota group</taxon>
        <taxon>Candidatus Tectimicrobiota</taxon>
    </lineage>
</organism>
<protein>
    <submittedName>
        <fullName evidence="1">DUF433 domain-containing protein</fullName>
    </submittedName>
</protein>
<name>A0A937VZE6_UNCTE</name>
<dbReference type="InterPro" id="IPR036388">
    <property type="entry name" value="WH-like_DNA-bd_sf"/>
</dbReference>
<gene>
    <name evidence="1" type="ORF">FJZ47_06265</name>
</gene>
<comment type="caution">
    <text evidence="1">The sequence shown here is derived from an EMBL/GenBank/DDBJ whole genome shotgun (WGS) entry which is preliminary data.</text>
</comment>
<dbReference type="SUPFAM" id="SSF46689">
    <property type="entry name" value="Homeodomain-like"/>
    <property type="match status" value="1"/>
</dbReference>
<dbReference type="Gene3D" id="1.10.10.10">
    <property type="entry name" value="Winged helix-like DNA-binding domain superfamily/Winged helix DNA-binding domain"/>
    <property type="match status" value="1"/>
</dbReference>
<dbReference type="InterPro" id="IPR009057">
    <property type="entry name" value="Homeodomain-like_sf"/>
</dbReference>
<dbReference type="AlphaFoldDB" id="A0A937VZE6"/>
<accession>A0A937VZE6</accession>
<dbReference type="Proteomes" id="UP000712673">
    <property type="component" value="Unassembled WGS sequence"/>
</dbReference>
<evidence type="ECO:0000313" key="1">
    <source>
        <dbReference type="EMBL" id="MBM3223388.1"/>
    </source>
</evidence>